<dbReference type="InterPro" id="IPR050266">
    <property type="entry name" value="AB_hydrolase_sf"/>
</dbReference>
<dbReference type="Pfam" id="PF12697">
    <property type="entry name" value="Abhydrolase_6"/>
    <property type="match status" value="1"/>
</dbReference>
<dbReference type="Proteomes" id="UP000318297">
    <property type="component" value="Unassembled WGS sequence"/>
</dbReference>
<dbReference type="InterPro" id="IPR029058">
    <property type="entry name" value="AB_hydrolase_fold"/>
</dbReference>
<sequence>MHYVRTGPRSGCPALLLHSAGLDLTYWDAQFAALSTERDVIAVDLPGHGRSAGAAEDIEIGRIRSVVAAFIRDLDIGQVDLIGLSVGGLIAQAVAVEHSPLVRSLSLLDTAAKFSTSAQTAMHERADRVRDAGMVAILDELFEHWFLPTTRAARPDLIDRATKTLLHDDPSAHAALWDMIANFDAADRLAEIAVPTLVLVGEHDSSSPIASARMLHDGIARAELQVLPDAAHLAPIETPRTVNNHLRAFLGSRDLDGGR</sequence>
<proteinExistence type="predicted"/>
<organism evidence="2 3">
    <name type="scientific">Rudaeicoccus suwonensis</name>
    <dbReference type="NCBI Taxonomy" id="657409"/>
    <lineage>
        <taxon>Bacteria</taxon>
        <taxon>Bacillati</taxon>
        <taxon>Actinomycetota</taxon>
        <taxon>Actinomycetes</taxon>
        <taxon>Micrococcales</taxon>
        <taxon>Dermacoccaceae</taxon>
        <taxon>Rudaeicoccus</taxon>
    </lineage>
</organism>
<dbReference type="GO" id="GO:0003824">
    <property type="term" value="F:catalytic activity"/>
    <property type="evidence" value="ECO:0007669"/>
    <property type="project" value="UniProtKB-ARBA"/>
</dbReference>
<dbReference type="AlphaFoldDB" id="A0A561E838"/>
<evidence type="ECO:0000259" key="1">
    <source>
        <dbReference type="Pfam" id="PF12697"/>
    </source>
</evidence>
<keyword evidence="3" id="KW-1185">Reference proteome</keyword>
<feature type="domain" description="AB hydrolase-1" evidence="1">
    <location>
        <begin position="15"/>
        <end position="243"/>
    </location>
</feature>
<gene>
    <name evidence="2" type="ORF">BKA23_0553</name>
</gene>
<comment type="caution">
    <text evidence="2">The sequence shown here is derived from an EMBL/GenBank/DDBJ whole genome shotgun (WGS) entry which is preliminary data.</text>
</comment>
<reference evidence="2 3" key="1">
    <citation type="submission" date="2019-06" db="EMBL/GenBank/DDBJ databases">
        <title>Sequencing the genomes of 1000 actinobacteria strains.</title>
        <authorList>
            <person name="Klenk H.-P."/>
        </authorList>
    </citation>
    <scope>NUCLEOTIDE SEQUENCE [LARGE SCALE GENOMIC DNA]</scope>
    <source>
        <strain evidence="2 3">DSM 19560</strain>
    </source>
</reference>
<dbReference type="OrthoDB" id="3519228at2"/>
<name>A0A561E838_9MICO</name>
<dbReference type="InterPro" id="IPR000073">
    <property type="entry name" value="AB_hydrolase_1"/>
</dbReference>
<dbReference type="Gene3D" id="3.40.50.1820">
    <property type="entry name" value="alpha/beta hydrolase"/>
    <property type="match status" value="1"/>
</dbReference>
<accession>A0A561E838</accession>
<evidence type="ECO:0000313" key="2">
    <source>
        <dbReference type="EMBL" id="TWE11767.1"/>
    </source>
</evidence>
<dbReference type="PANTHER" id="PTHR43798">
    <property type="entry name" value="MONOACYLGLYCEROL LIPASE"/>
    <property type="match status" value="1"/>
</dbReference>
<protein>
    <submittedName>
        <fullName evidence="2">3-oxoadipate enol-lactonase</fullName>
    </submittedName>
</protein>
<evidence type="ECO:0000313" key="3">
    <source>
        <dbReference type="Proteomes" id="UP000318297"/>
    </source>
</evidence>
<dbReference type="EMBL" id="VIVQ01000001">
    <property type="protein sequence ID" value="TWE11767.1"/>
    <property type="molecule type" value="Genomic_DNA"/>
</dbReference>
<dbReference type="SUPFAM" id="SSF53474">
    <property type="entry name" value="alpha/beta-Hydrolases"/>
    <property type="match status" value="1"/>
</dbReference>
<dbReference type="PRINTS" id="PR00111">
    <property type="entry name" value="ABHYDROLASE"/>
</dbReference>
<dbReference type="RefSeq" id="WP_145225246.1">
    <property type="nucleotide sequence ID" value="NZ_VIVQ01000001.1"/>
</dbReference>